<evidence type="ECO:0000313" key="2">
    <source>
        <dbReference type="EMBL" id="SFH91551.1"/>
    </source>
</evidence>
<accession>A0A1I3DYM9</accession>
<reference evidence="2 3" key="1">
    <citation type="submission" date="2016-10" db="EMBL/GenBank/DDBJ databases">
        <authorList>
            <person name="de Groot N.N."/>
        </authorList>
    </citation>
    <scope>NUCLEOTIDE SEQUENCE [LARGE SCALE GENOMIC DNA]</scope>
    <source>
        <strain evidence="2 3">CGMCC 1.6848</strain>
    </source>
</reference>
<keyword evidence="1" id="KW-1133">Transmembrane helix</keyword>
<protein>
    <recommendedName>
        <fullName evidence="4">Nitrogen fixation protein FixH</fullName>
    </recommendedName>
</protein>
<evidence type="ECO:0000313" key="3">
    <source>
        <dbReference type="Proteomes" id="UP000199040"/>
    </source>
</evidence>
<dbReference type="RefSeq" id="WP_092848185.1">
    <property type="nucleotide sequence ID" value="NZ_FOPY01000012.1"/>
</dbReference>
<dbReference type="EMBL" id="FOPY01000012">
    <property type="protein sequence ID" value="SFH91551.1"/>
    <property type="molecule type" value="Genomic_DNA"/>
</dbReference>
<dbReference type="AlphaFoldDB" id="A0A1I3DYM9"/>
<dbReference type="STRING" id="442341.SAMN04487959_11285"/>
<dbReference type="Pfam" id="PF05751">
    <property type="entry name" value="FixH"/>
    <property type="match status" value="1"/>
</dbReference>
<sequence>MTTPRPWYKEFWPWFLLGILGMAVVMGVTFLVFSIVAFDGTVEDDYYKRGLAINQVLEQDQHAAELDMQASLTIDDLTGDVVVDLQGESRPEQLRLDLIFPTQGNRDQQVMLERVRNGHYVGQLPRALQYRWYVHLQPAVDDPDWRLQGEIELPRKAPLTLRANSQTP</sequence>
<name>A0A1I3DYM9_9GAMM</name>
<keyword evidence="1" id="KW-0812">Transmembrane</keyword>
<organism evidence="2 3">
    <name type="scientific">Modicisalibacter xianhensis</name>
    <dbReference type="NCBI Taxonomy" id="442341"/>
    <lineage>
        <taxon>Bacteria</taxon>
        <taxon>Pseudomonadati</taxon>
        <taxon>Pseudomonadota</taxon>
        <taxon>Gammaproteobacteria</taxon>
        <taxon>Oceanospirillales</taxon>
        <taxon>Halomonadaceae</taxon>
        <taxon>Modicisalibacter</taxon>
    </lineage>
</organism>
<gene>
    <name evidence="2" type="ORF">SAMN04487959_11285</name>
</gene>
<dbReference type="Proteomes" id="UP000199040">
    <property type="component" value="Unassembled WGS sequence"/>
</dbReference>
<feature type="transmembrane region" description="Helical" evidence="1">
    <location>
        <begin position="12"/>
        <end position="38"/>
    </location>
</feature>
<dbReference type="InterPro" id="IPR008620">
    <property type="entry name" value="FixH"/>
</dbReference>
<proteinExistence type="predicted"/>
<keyword evidence="3" id="KW-1185">Reference proteome</keyword>
<keyword evidence="1" id="KW-0472">Membrane</keyword>
<evidence type="ECO:0008006" key="4">
    <source>
        <dbReference type="Google" id="ProtNLM"/>
    </source>
</evidence>
<evidence type="ECO:0000256" key="1">
    <source>
        <dbReference type="SAM" id="Phobius"/>
    </source>
</evidence>